<dbReference type="SUPFAM" id="SSF55174">
    <property type="entry name" value="Alpha-L RNA-binding motif"/>
    <property type="match status" value="1"/>
</dbReference>
<dbReference type="EC" id="5.4.99.-" evidence="5"/>
<dbReference type="PROSITE" id="PS01129">
    <property type="entry name" value="PSI_RLU"/>
    <property type="match status" value="1"/>
</dbReference>
<dbReference type="GO" id="GO:0120159">
    <property type="term" value="F:rRNA pseudouridine synthase activity"/>
    <property type="evidence" value="ECO:0007669"/>
    <property type="project" value="UniProtKB-ARBA"/>
</dbReference>
<protein>
    <recommendedName>
        <fullName evidence="5">Pseudouridine synthase</fullName>
        <ecNumber evidence="5">5.4.99.-</ecNumber>
    </recommendedName>
</protein>
<dbReference type="Gene3D" id="3.30.2350.10">
    <property type="entry name" value="Pseudouridine synthase"/>
    <property type="match status" value="1"/>
</dbReference>
<reference evidence="8" key="1">
    <citation type="submission" date="2017-09" db="EMBL/GenBank/DDBJ databases">
        <title>Depth-based differentiation of microbial function through sediment-hosted aquifers and enrichment of novel symbionts in the deep terrestrial subsurface.</title>
        <authorList>
            <person name="Probst A.J."/>
            <person name="Ladd B."/>
            <person name="Jarett J.K."/>
            <person name="Geller-Mcgrath D.E."/>
            <person name="Sieber C.M.K."/>
            <person name="Emerson J.B."/>
            <person name="Anantharaman K."/>
            <person name="Thomas B.C."/>
            <person name="Malmstrom R."/>
            <person name="Stieglmeier M."/>
            <person name="Klingl A."/>
            <person name="Woyke T."/>
            <person name="Ryan C.M."/>
            <person name="Banfield J.F."/>
        </authorList>
    </citation>
    <scope>NUCLEOTIDE SEQUENCE [LARGE SCALE GENOMIC DNA]</scope>
</reference>
<dbReference type="AlphaFoldDB" id="A0A2M6WD57"/>
<evidence type="ECO:0000256" key="1">
    <source>
        <dbReference type="ARBA" id="ARBA00010876"/>
    </source>
</evidence>
<dbReference type="CDD" id="cd02869">
    <property type="entry name" value="PseudoU_synth_RluA_like"/>
    <property type="match status" value="1"/>
</dbReference>
<keyword evidence="4" id="KW-0694">RNA-binding</keyword>
<dbReference type="InterPro" id="IPR050188">
    <property type="entry name" value="RluA_PseudoU_synthase"/>
</dbReference>
<comment type="catalytic activity">
    <reaction evidence="5">
        <text>a uridine in RNA = a pseudouridine in RNA</text>
        <dbReference type="Rhea" id="RHEA:48348"/>
        <dbReference type="Rhea" id="RHEA-COMP:12068"/>
        <dbReference type="Rhea" id="RHEA-COMP:12069"/>
        <dbReference type="ChEBI" id="CHEBI:65314"/>
        <dbReference type="ChEBI" id="CHEBI:65315"/>
    </reaction>
</comment>
<dbReference type="NCBIfam" id="TIGR00005">
    <property type="entry name" value="rluA_subfam"/>
    <property type="match status" value="1"/>
</dbReference>
<gene>
    <name evidence="7" type="ORF">COU22_00545</name>
</gene>
<organism evidence="7 8">
    <name type="scientific">Candidatus Komeilibacteria bacterium CG10_big_fil_rev_8_21_14_0_10_41_13</name>
    <dbReference type="NCBI Taxonomy" id="1974476"/>
    <lineage>
        <taxon>Bacteria</taxon>
        <taxon>Candidatus Komeiliibacteriota</taxon>
    </lineage>
</organism>
<dbReference type="InterPro" id="IPR002942">
    <property type="entry name" value="S4_RNA-bd"/>
</dbReference>
<dbReference type="PANTHER" id="PTHR21600:SF44">
    <property type="entry name" value="RIBOSOMAL LARGE SUBUNIT PSEUDOURIDINE SYNTHASE D"/>
    <property type="match status" value="1"/>
</dbReference>
<evidence type="ECO:0000259" key="6">
    <source>
        <dbReference type="SMART" id="SM00363"/>
    </source>
</evidence>
<dbReference type="SMART" id="SM00363">
    <property type="entry name" value="S4"/>
    <property type="match status" value="1"/>
</dbReference>
<comment type="similarity">
    <text evidence="1 5">Belongs to the pseudouridine synthase RluA family.</text>
</comment>
<dbReference type="PROSITE" id="PS50889">
    <property type="entry name" value="S4"/>
    <property type="match status" value="1"/>
</dbReference>
<dbReference type="GO" id="GO:0003723">
    <property type="term" value="F:RNA binding"/>
    <property type="evidence" value="ECO:0007669"/>
    <property type="project" value="UniProtKB-KW"/>
</dbReference>
<feature type="domain" description="RNA-binding S4" evidence="6">
    <location>
        <begin position="12"/>
        <end position="77"/>
    </location>
</feature>
<proteinExistence type="inferred from homology"/>
<dbReference type="EMBL" id="PFBO01000019">
    <property type="protein sequence ID" value="PIT90729.1"/>
    <property type="molecule type" value="Genomic_DNA"/>
</dbReference>
<dbReference type="InterPro" id="IPR036986">
    <property type="entry name" value="S4_RNA-bd_sf"/>
</dbReference>
<dbReference type="SUPFAM" id="SSF55120">
    <property type="entry name" value="Pseudouridine synthase"/>
    <property type="match status" value="1"/>
</dbReference>
<evidence type="ECO:0000313" key="8">
    <source>
        <dbReference type="Proteomes" id="UP000230543"/>
    </source>
</evidence>
<evidence type="ECO:0000313" key="7">
    <source>
        <dbReference type="EMBL" id="PIT90729.1"/>
    </source>
</evidence>
<dbReference type="GO" id="GO:0000455">
    <property type="term" value="P:enzyme-directed rRNA pseudouridine synthesis"/>
    <property type="evidence" value="ECO:0007669"/>
    <property type="project" value="UniProtKB-ARBA"/>
</dbReference>
<dbReference type="InterPro" id="IPR006224">
    <property type="entry name" value="PsdUridine_synth_RluA-like_CS"/>
</dbReference>
<comment type="function">
    <text evidence="5">Responsible for synthesis of pseudouridine from uracil.</text>
</comment>
<dbReference type="CDD" id="cd00165">
    <property type="entry name" value="S4"/>
    <property type="match status" value="1"/>
</dbReference>
<dbReference type="InterPro" id="IPR006145">
    <property type="entry name" value="PsdUridine_synth_RsuA/RluA"/>
</dbReference>
<comment type="caution">
    <text evidence="7">The sequence shown here is derived from an EMBL/GenBank/DDBJ whole genome shotgun (WGS) entry which is preliminary data.</text>
</comment>
<dbReference type="Pfam" id="PF00849">
    <property type="entry name" value="PseudoU_synth_2"/>
    <property type="match status" value="1"/>
</dbReference>
<evidence type="ECO:0000256" key="2">
    <source>
        <dbReference type="ARBA" id="ARBA00023235"/>
    </source>
</evidence>
<evidence type="ECO:0000256" key="3">
    <source>
        <dbReference type="PIRSR" id="PIRSR606225-1"/>
    </source>
</evidence>
<dbReference type="InterPro" id="IPR006225">
    <property type="entry name" value="PsdUridine_synth_RluC/D"/>
</dbReference>
<dbReference type="Gene3D" id="3.10.290.10">
    <property type="entry name" value="RNA-binding S4 domain"/>
    <property type="match status" value="1"/>
</dbReference>
<name>A0A2M6WD57_9BACT</name>
<evidence type="ECO:0000256" key="5">
    <source>
        <dbReference type="RuleBase" id="RU362028"/>
    </source>
</evidence>
<accession>A0A2M6WD57</accession>
<evidence type="ECO:0000256" key="4">
    <source>
        <dbReference type="PROSITE-ProRule" id="PRU00182"/>
    </source>
</evidence>
<keyword evidence="2 5" id="KW-0413">Isomerase</keyword>
<dbReference type="InterPro" id="IPR020103">
    <property type="entry name" value="PsdUridine_synth_cat_dom_sf"/>
</dbReference>
<dbReference type="PANTHER" id="PTHR21600">
    <property type="entry name" value="MITOCHONDRIAL RNA PSEUDOURIDINE SYNTHASE"/>
    <property type="match status" value="1"/>
</dbReference>
<feature type="active site" evidence="3">
    <location>
        <position position="134"/>
    </location>
</feature>
<sequence>MKTIIYQSESPERLDKFLNLELTDFSRSQIQKLIKEGFILVNGQTTNNHYGLKQGDKIIIRQTELEQEEKILIEPEIIQEADDYLIINKPAGLIVHPTEGLKEKTLTDYLKERYPEIAQVGDDPLRPGLVHRLDKDVSGLMILARNQKMFMHLKEQFQNRTIEKKYLALVHGQVLSDHDIINFPLKRSKLSGKMVSKPKGEAGKDSITEFDIKQRFVNYTFLDVNLKTGRSHQIRAHLQAYGHPLVGDKLYKNKKLKVKIELNRIFLHSYYLSFTDLAGEIQTFEQPLPDQLNDILKKLT</sequence>
<dbReference type="Pfam" id="PF01479">
    <property type="entry name" value="S4"/>
    <property type="match status" value="1"/>
</dbReference>
<dbReference type="Proteomes" id="UP000230543">
    <property type="component" value="Unassembled WGS sequence"/>
</dbReference>